<comment type="caution">
    <text evidence="1">The sequence shown here is derived from an EMBL/GenBank/DDBJ whole genome shotgun (WGS) entry which is preliminary data.</text>
</comment>
<keyword evidence="1" id="KW-0503">Monooxygenase</keyword>
<name>A0ACC5R5J2_9HYPH</name>
<keyword evidence="1" id="KW-0560">Oxidoreductase</keyword>
<dbReference type="Proteomes" id="UP000616151">
    <property type="component" value="Unassembled WGS sequence"/>
</dbReference>
<organism evidence="1 2">
    <name type="scientific">Taklimakanibacter albus</name>
    <dbReference type="NCBI Taxonomy" id="2800327"/>
    <lineage>
        <taxon>Bacteria</taxon>
        <taxon>Pseudomonadati</taxon>
        <taxon>Pseudomonadota</taxon>
        <taxon>Alphaproteobacteria</taxon>
        <taxon>Hyphomicrobiales</taxon>
        <taxon>Aestuariivirgaceae</taxon>
        <taxon>Taklimakanibacter</taxon>
    </lineage>
</organism>
<evidence type="ECO:0000313" key="2">
    <source>
        <dbReference type="Proteomes" id="UP000616151"/>
    </source>
</evidence>
<feature type="non-terminal residue" evidence="1">
    <location>
        <position position="1"/>
    </location>
</feature>
<accession>A0ACC5R5J2</accession>
<proteinExistence type="predicted"/>
<dbReference type="EMBL" id="JAENHL010000007">
    <property type="protein sequence ID" value="MBK1867899.1"/>
    <property type="molecule type" value="Genomic_DNA"/>
</dbReference>
<protein>
    <submittedName>
        <fullName evidence="1">Monooxygenase</fullName>
    </submittedName>
</protein>
<gene>
    <name evidence="1" type="ORF">JHL16_16200</name>
</gene>
<sequence>PGHLAAEIEAAEGQIVVSKLVLDATANIFNALAASATSTSVSLDRHWRNARTVSSHNPAIYKERVVGDYAVNQTAPPYLWLPGAS</sequence>
<evidence type="ECO:0000313" key="1">
    <source>
        <dbReference type="EMBL" id="MBK1867899.1"/>
    </source>
</evidence>
<reference evidence="1" key="1">
    <citation type="submission" date="2021-01" db="EMBL/GenBank/DDBJ databases">
        <authorList>
            <person name="Sun Q."/>
        </authorList>
    </citation>
    <scope>NUCLEOTIDE SEQUENCE</scope>
    <source>
        <strain evidence="1">YIM B02566</strain>
    </source>
</reference>
<keyword evidence="2" id="KW-1185">Reference proteome</keyword>